<gene>
    <name evidence="2" type="ORF">MU1_44080</name>
</gene>
<dbReference type="EMBL" id="BSSQ01000016">
    <property type="protein sequence ID" value="GLX70062.1"/>
    <property type="molecule type" value="Genomic_DNA"/>
</dbReference>
<comment type="caution">
    <text evidence="2">The sequence shown here is derived from an EMBL/GenBank/DDBJ whole genome shotgun (WGS) entry which is preliminary data.</text>
</comment>
<proteinExistence type="predicted"/>
<evidence type="ECO:0000313" key="3">
    <source>
        <dbReference type="Proteomes" id="UP001157114"/>
    </source>
</evidence>
<dbReference type="Proteomes" id="UP001157114">
    <property type="component" value="Unassembled WGS sequence"/>
</dbReference>
<keyword evidence="3" id="KW-1185">Reference proteome</keyword>
<organism evidence="2 3">
    <name type="scientific">Paenibacillus glycanilyticus</name>
    <dbReference type="NCBI Taxonomy" id="126569"/>
    <lineage>
        <taxon>Bacteria</taxon>
        <taxon>Bacillati</taxon>
        <taxon>Bacillota</taxon>
        <taxon>Bacilli</taxon>
        <taxon>Bacillales</taxon>
        <taxon>Paenibacillaceae</taxon>
        <taxon>Paenibacillus</taxon>
    </lineage>
</organism>
<evidence type="ECO:0000256" key="1">
    <source>
        <dbReference type="SAM" id="MobiDB-lite"/>
    </source>
</evidence>
<protein>
    <submittedName>
        <fullName evidence="2">Uncharacterized protein</fullName>
    </submittedName>
</protein>
<name>A0ABQ6GH90_9BACL</name>
<evidence type="ECO:0000313" key="2">
    <source>
        <dbReference type="EMBL" id="GLX70062.1"/>
    </source>
</evidence>
<feature type="region of interest" description="Disordered" evidence="1">
    <location>
        <begin position="15"/>
        <end position="35"/>
    </location>
</feature>
<accession>A0ABQ6GH90</accession>
<sequence>MATCLQQAKSLLQVRKRQTSNGDMSAAGKKPATGPKGADLEWLSVCSRQNACYSIRI</sequence>
<reference evidence="2 3" key="1">
    <citation type="submission" date="2023-03" db="EMBL/GenBank/DDBJ databases">
        <title>Draft genome sequence of the bacteria which degrade cell wall of Tricholomamatutake.</title>
        <authorList>
            <person name="Konishi Y."/>
            <person name="Fukuta Y."/>
            <person name="Shirasaka N."/>
        </authorList>
    </citation>
    <scope>NUCLEOTIDE SEQUENCE [LARGE SCALE GENOMIC DNA]</scope>
    <source>
        <strain evidence="3">mu1</strain>
    </source>
</reference>